<sequence length="49" mass="5882">MLFLEQKRFSCAHSLPRPTGEEMRVVAKKYPGREQLKKKLKQSEHNRRN</sequence>
<gene>
    <name evidence="2" type="primary">ORF65130</name>
</gene>
<dbReference type="EMBL" id="HACG01021252">
    <property type="protein sequence ID" value="CEK68117.1"/>
    <property type="molecule type" value="Transcribed_RNA"/>
</dbReference>
<dbReference type="AlphaFoldDB" id="A0A0B6ZIA7"/>
<evidence type="ECO:0000313" key="2">
    <source>
        <dbReference type="EMBL" id="CEK68117.1"/>
    </source>
</evidence>
<protein>
    <submittedName>
        <fullName evidence="2">Uncharacterized protein</fullName>
    </submittedName>
</protein>
<reference evidence="2" key="1">
    <citation type="submission" date="2014-12" db="EMBL/GenBank/DDBJ databases">
        <title>Insight into the proteome of Arion vulgaris.</title>
        <authorList>
            <person name="Aradska J."/>
            <person name="Bulat T."/>
            <person name="Smidak R."/>
            <person name="Sarate P."/>
            <person name="Gangsoo J."/>
            <person name="Sialana F."/>
            <person name="Bilban M."/>
            <person name="Lubec G."/>
        </authorList>
    </citation>
    <scope>NUCLEOTIDE SEQUENCE</scope>
    <source>
        <tissue evidence="2">Skin</tissue>
    </source>
</reference>
<evidence type="ECO:0000256" key="1">
    <source>
        <dbReference type="SAM" id="MobiDB-lite"/>
    </source>
</evidence>
<accession>A0A0B6ZIA7</accession>
<organism evidence="2">
    <name type="scientific">Arion vulgaris</name>
    <dbReference type="NCBI Taxonomy" id="1028688"/>
    <lineage>
        <taxon>Eukaryota</taxon>
        <taxon>Metazoa</taxon>
        <taxon>Spiralia</taxon>
        <taxon>Lophotrochozoa</taxon>
        <taxon>Mollusca</taxon>
        <taxon>Gastropoda</taxon>
        <taxon>Heterobranchia</taxon>
        <taxon>Euthyneura</taxon>
        <taxon>Panpulmonata</taxon>
        <taxon>Eupulmonata</taxon>
        <taxon>Stylommatophora</taxon>
        <taxon>Helicina</taxon>
        <taxon>Arionoidea</taxon>
        <taxon>Arionidae</taxon>
        <taxon>Arion</taxon>
    </lineage>
</organism>
<feature type="region of interest" description="Disordered" evidence="1">
    <location>
        <begin position="28"/>
        <end position="49"/>
    </location>
</feature>
<proteinExistence type="predicted"/>
<name>A0A0B6ZIA7_9EUPU</name>